<evidence type="ECO:0000313" key="2">
    <source>
        <dbReference type="Proteomes" id="UP000019116"/>
    </source>
</evidence>
<dbReference type="STRING" id="4565.A0A3B6KK50"/>
<dbReference type="Gramene" id="TraesMAC5A03G02708010.1">
    <property type="protein sequence ID" value="TraesMAC5A03G02708010.1"/>
    <property type="gene ID" value="TraesMAC5A03G02708010"/>
</dbReference>
<dbReference type="OMA" id="LAIRIMF"/>
<dbReference type="AlphaFoldDB" id="A0A3B6KK50"/>
<dbReference type="OrthoDB" id="695256at2759"/>
<proteinExistence type="predicted"/>
<dbReference type="Gramene" id="TraesCLE_scaffold_059955_01G000300.1">
    <property type="protein sequence ID" value="TraesCLE_scaffold_059955_01G000300.1"/>
    <property type="gene ID" value="TraesCLE_scaffold_059955_01G000300"/>
</dbReference>
<keyword evidence="2" id="KW-1185">Reference proteome</keyword>
<dbReference type="Gramene" id="TraesSYM5A03G02738750.1">
    <property type="protein sequence ID" value="TraesSYM5A03G02738750.1"/>
    <property type="gene ID" value="TraesSYM5A03G02738750"/>
</dbReference>
<evidence type="ECO:0000313" key="1">
    <source>
        <dbReference type="EnsemblPlants" id="TraesCS5A02G333300.1"/>
    </source>
</evidence>
<reference evidence="1" key="2">
    <citation type="submission" date="2018-10" db="UniProtKB">
        <authorList>
            <consortium name="EnsemblPlants"/>
        </authorList>
    </citation>
    <scope>IDENTIFICATION</scope>
</reference>
<sequence length="250" mass="28580">MANFGGVRHAVDYVYNFIALSSDEELLDTIWIRSPRPFPIEISLRIIRDTILGDGLVHPLCFNLAVRKITTDAAERSTGTSSVGKTHFLNLGFHVQARALRQTWLSQAQRTNALINNVVLEPFPRYDVFHTPTIDPHGTELQREALLVKQEFSSVSQREAPDRNSQLVEWPEQDNIHVSPWRMDSGFKVLQEMAHLYETIGNDMVHNMPRTDDPQSLRKRLMVQLLMVRDNEAKDNIPEQVRAALRFIGG</sequence>
<organism evidence="1">
    <name type="scientific">Triticum aestivum</name>
    <name type="common">Wheat</name>
    <dbReference type="NCBI Taxonomy" id="4565"/>
    <lineage>
        <taxon>Eukaryota</taxon>
        <taxon>Viridiplantae</taxon>
        <taxon>Streptophyta</taxon>
        <taxon>Embryophyta</taxon>
        <taxon>Tracheophyta</taxon>
        <taxon>Spermatophyta</taxon>
        <taxon>Magnoliopsida</taxon>
        <taxon>Liliopsida</taxon>
        <taxon>Poales</taxon>
        <taxon>Poaceae</taxon>
        <taxon>BOP clade</taxon>
        <taxon>Pooideae</taxon>
        <taxon>Triticodae</taxon>
        <taxon>Triticeae</taxon>
        <taxon>Triticinae</taxon>
        <taxon>Triticum</taxon>
    </lineage>
</organism>
<dbReference type="Gramene" id="TraesJAG5A03G02711520.1">
    <property type="protein sequence ID" value="TraesJAG5A03G02711520.1"/>
    <property type="gene ID" value="TraesJAG5A03G02711520"/>
</dbReference>
<dbReference type="Gramene" id="TraesLAC5A03G02664030.1">
    <property type="protein sequence ID" value="TraesLAC5A03G02664030.1"/>
    <property type="gene ID" value="TraesLAC5A03G02664030"/>
</dbReference>
<dbReference type="Gramene" id="TraesWEE_scaffold_024888_01G000300.1">
    <property type="protein sequence ID" value="TraesWEE_scaffold_024888_01G000300.1"/>
    <property type="gene ID" value="TraesWEE_scaffold_024888_01G000300"/>
</dbReference>
<dbReference type="Gramene" id="TraesLDM5A03G02712660.1">
    <property type="protein sequence ID" value="TraesLDM5A03G02712660.1"/>
    <property type="gene ID" value="TraesLDM5A03G02712660"/>
</dbReference>
<accession>A0A3B6KK50</accession>
<dbReference type="Gramene" id="TraesSTA5A03G02700900.1">
    <property type="protein sequence ID" value="TraesSTA5A03G02700900.1"/>
    <property type="gene ID" value="TraesSTA5A03G02700900"/>
</dbReference>
<name>A0A3B6KK50_WHEAT</name>
<dbReference type="Gramene" id="TraesCAD_scaffold_033067_01G000300.1">
    <property type="protein sequence ID" value="TraesCAD_scaffold_033067_01G000300.1"/>
    <property type="gene ID" value="TraesCAD_scaffold_033067_01G000300"/>
</dbReference>
<dbReference type="EnsemblPlants" id="TraesCS5A02G333300.1">
    <property type="protein sequence ID" value="TraesCS5A02G333300.1"/>
    <property type="gene ID" value="TraesCS5A02G333300"/>
</dbReference>
<dbReference type="Gramene" id="TraesCS5A03G0804300.1">
    <property type="protein sequence ID" value="TraesCS5A03G0804300.1.CDS"/>
    <property type="gene ID" value="TraesCS5A03G0804300"/>
</dbReference>
<dbReference type="Gramene" id="TraesCS5A02G333300.1">
    <property type="protein sequence ID" value="TraesCS5A02G333300.1"/>
    <property type="gene ID" value="TraesCS5A02G333300"/>
</dbReference>
<reference evidence="1" key="1">
    <citation type="submission" date="2018-08" db="EMBL/GenBank/DDBJ databases">
        <authorList>
            <person name="Rossello M."/>
        </authorList>
    </citation>
    <scope>NUCLEOTIDE SEQUENCE [LARGE SCALE GENOMIC DNA]</scope>
    <source>
        <strain evidence="1">cv. Chinese Spring</strain>
    </source>
</reference>
<protein>
    <submittedName>
        <fullName evidence="1">Uncharacterized protein</fullName>
    </submittedName>
</protein>
<dbReference type="Gramene" id="TraesNOR5A03G02733100.1">
    <property type="protein sequence ID" value="TraesNOR5A03G02733100.1"/>
    <property type="gene ID" value="TraesNOR5A03G02733100"/>
</dbReference>
<dbReference type="Gramene" id="TraesROB_scaffold_066014_01G000300.1">
    <property type="protein sequence ID" value="TraesROB_scaffold_066014_01G000300.1"/>
    <property type="gene ID" value="TraesROB_scaffold_066014_01G000300"/>
</dbReference>
<dbReference type="Proteomes" id="UP000019116">
    <property type="component" value="Chromosome 5A"/>
</dbReference>